<dbReference type="OrthoDB" id="9969739at2"/>
<keyword evidence="1" id="KW-0472">Membrane</keyword>
<organism evidence="2 3">
    <name type="scientific">Tsukamurella tyrosinosolvens</name>
    <dbReference type="NCBI Taxonomy" id="57704"/>
    <lineage>
        <taxon>Bacteria</taxon>
        <taxon>Bacillati</taxon>
        <taxon>Actinomycetota</taxon>
        <taxon>Actinomycetes</taxon>
        <taxon>Mycobacteriales</taxon>
        <taxon>Tsukamurellaceae</taxon>
        <taxon>Tsukamurella</taxon>
    </lineage>
</organism>
<name>A0A1H4UGA4_TSUTY</name>
<dbReference type="AlphaFoldDB" id="A0A1H4UGA4"/>
<keyword evidence="1" id="KW-0812">Transmembrane</keyword>
<accession>A0A1H4UGA4</accession>
<dbReference type="RefSeq" id="WP_068741709.1">
    <property type="nucleotide sequence ID" value="NZ_FNSA01000003.1"/>
</dbReference>
<dbReference type="STRING" id="57704.SAMN04489793_2893"/>
<dbReference type="Proteomes" id="UP000182241">
    <property type="component" value="Unassembled WGS sequence"/>
</dbReference>
<reference evidence="3" key="1">
    <citation type="submission" date="2016-10" db="EMBL/GenBank/DDBJ databases">
        <authorList>
            <person name="Varghese N."/>
            <person name="Submissions S."/>
        </authorList>
    </citation>
    <scope>NUCLEOTIDE SEQUENCE [LARGE SCALE GENOMIC DNA]</scope>
    <source>
        <strain evidence="3">DSM 44234</strain>
    </source>
</reference>
<evidence type="ECO:0000313" key="2">
    <source>
        <dbReference type="EMBL" id="SEC67779.1"/>
    </source>
</evidence>
<proteinExistence type="predicted"/>
<evidence type="ECO:0000313" key="3">
    <source>
        <dbReference type="Proteomes" id="UP000182241"/>
    </source>
</evidence>
<keyword evidence="3" id="KW-1185">Reference proteome</keyword>
<evidence type="ECO:0000256" key="1">
    <source>
        <dbReference type="SAM" id="Phobius"/>
    </source>
</evidence>
<dbReference type="EMBL" id="FNSA01000003">
    <property type="protein sequence ID" value="SEC67779.1"/>
    <property type="molecule type" value="Genomic_DNA"/>
</dbReference>
<keyword evidence="1" id="KW-1133">Transmembrane helix</keyword>
<feature type="transmembrane region" description="Helical" evidence="1">
    <location>
        <begin position="86"/>
        <end position="102"/>
    </location>
</feature>
<sequence>MTTNAHPSMFTATEKFRSTAIVAGYSIPALVRMTAREQATLALSQVHSDADGHLYRAWRRIGSAIQIAQYIPAVLLFLVFLASPNFIVLAALLGAIALETAVQRVRLRAIRRTLAMRAHPAGKGRS</sequence>
<gene>
    <name evidence="2" type="ORF">SAMN04489793_2893</name>
</gene>
<protein>
    <submittedName>
        <fullName evidence="2">Uncharacterized protein</fullName>
    </submittedName>
</protein>